<dbReference type="Gene3D" id="2.60.120.260">
    <property type="entry name" value="Galactose-binding domain-like"/>
    <property type="match status" value="2"/>
</dbReference>
<organism evidence="4 5">
    <name type="scientific">Puniceicoccus vermicola</name>
    <dbReference type="NCBI Taxonomy" id="388746"/>
    <lineage>
        <taxon>Bacteria</taxon>
        <taxon>Pseudomonadati</taxon>
        <taxon>Verrucomicrobiota</taxon>
        <taxon>Opitutia</taxon>
        <taxon>Puniceicoccales</taxon>
        <taxon>Puniceicoccaceae</taxon>
        <taxon>Puniceicoccus</taxon>
    </lineage>
</organism>
<dbReference type="InterPro" id="IPR008979">
    <property type="entry name" value="Galactose-bd-like_sf"/>
</dbReference>
<dbReference type="RefSeq" id="WP_185693387.1">
    <property type="nucleotide sequence ID" value="NZ_JACHVA010000101.1"/>
</dbReference>
<evidence type="ECO:0000313" key="4">
    <source>
        <dbReference type="EMBL" id="MBC2602722.1"/>
    </source>
</evidence>
<dbReference type="SUPFAM" id="SSF49785">
    <property type="entry name" value="Galactose-binding domain-like"/>
    <property type="match status" value="1"/>
</dbReference>
<dbReference type="Gene3D" id="3.20.20.80">
    <property type="entry name" value="Glycosidases"/>
    <property type="match status" value="1"/>
</dbReference>
<feature type="chain" id="PRO_5030861801" evidence="2">
    <location>
        <begin position="23"/>
        <end position="873"/>
    </location>
</feature>
<evidence type="ECO:0000256" key="2">
    <source>
        <dbReference type="SAM" id="SignalP"/>
    </source>
</evidence>
<evidence type="ECO:0000313" key="5">
    <source>
        <dbReference type="Proteomes" id="UP000525652"/>
    </source>
</evidence>
<accession>A0A7X1E6I6</accession>
<feature type="domain" description="CBM-cenC" evidence="3">
    <location>
        <begin position="32"/>
        <end position="157"/>
    </location>
</feature>
<dbReference type="InterPro" id="IPR051923">
    <property type="entry name" value="Glycosyl_Hydrolase_39"/>
</dbReference>
<keyword evidence="5" id="KW-1185">Reference proteome</keyword>
<dbReference type="SUPFAM" id="SSF51445">
    <property type="entry name" value="(Trans)glycosidases"/>
    <property type="match status" value="1"/>
</dbReference>
<dbReference type="EMBL" id="JACHVA010000101">
    <property type="protein sequence ID" value="MBC2602722.1"/>
    <property type="molecule type" value="Genomic_DNA"/>
</dbReference>
<evidence type="ECO:0000259" key="3">
    <source>
        <dbReference type="Pfam" id="PF02018"/>
    </source>
</evidence>
<dbReference type="InterPro" id="IPR017853">
    <property type="entry name" value="GH"/>
</dbReference>
<dbReference type="Proteomes" id="UP000525652">
    <property type="component" value="Unassembled WGS sequence"/>
</dbReference>
<protein>
    <submittedName>
        <fullName evidence="4">Carbohydrate binding domain-containing protein</fullName>
    </submittedName>
</protein>
<keyword evidence="1" id="KW-0378">Hydrolase</keyword>
<evidence type="ECO:0000256" key="1">
    <source>
        <dbReference type="ARBA" id="ARBA00022801"/>
    </source>
</evidence>
<dbReference type="PANTHER" id="PTHR12631">
    <property type="entry name" value="ALPHA-L-IDURONIDASE"/>
    <property type="match status" value="1"/>
</dbReference>
<dbReference type="Pfam" id="PF02018">
    <property type="entry name" value="CBM_4_9"/>
    <property type="match status" value="1"/>
</dbReference>
<sequence length="873" mass="97369">MFRTSANHLLKFIGLSCAFGCAAVPVLGASENLLDNPGFEDLGDTSSWNENNWASLDADFLRDPVNPHSGSYSQKVTLKKVEGVSDLQFAQDVDLNPGDLVQVRFWSRGFSNSAPVSLQIRRKGHPYRQYFSAEFTATEAWSEHLFNVTMPSNFDAGDELVLLFSLGDETSIWLDDVSLSRISPQSDAPAFPGNPLRNDSFEVGIDGWVATFREAGGIAKASYGDENNISTSLDSVFQEEAPDGSRVMTFKVRDDCSVAITSGFFPLRYGHPVEVGFWMKTSVPGLAVEAALGGGTFPNMVWDKYMAKSDDKAWRYYRFTATPKPNAHGTYVLQFYTRVPGRYEIDQVTVMDAESTVSVDDLAPMEAGFEDVEDGDPAHIYHLEDQAAFRLNVLNRDGMELTARVIDLWDNVLAEFSVTDFESNGLIEQTVLSMPTTRLGGFKCSVYANGESEALAEVLYVVLPRLAAVADVEDSFFGGHAKLTPYNLHIAEKMGYRWLRLYPPLVTQWMAVEPEPGEWNFDTRGAARAHDMGFQLMAGFSSTPEWAAGVSPKLAARSRWWSSWPPAKWSDWQTYVKKTQEAFGPYIQTWEVWNEPDGKFLQVPGSQEKPVVYLDLLRTASEALSDVREQIQLIAGAVVTLHRPFTRDVLNLDAGQYIDAYSFHYYGGYVGERSPDETADLEEIEHIRSFKNRDGKPLNIWVTEAGVKAPSWLDTMHIAQKRQTTIAGYAHTLVRSAIFFKAVGAKRFFHYEGFANPSGSISYRRETAIVDVDGIPQPSVAAFAAMVYFLEGAEPLEFEIISLGEAEPRIAQFERGARKVSALWSRTPVGIQNLPELDLSRWDAFDLMGNPIEEIENIVLSLSPVYLVEKSQP</sequence>
<dbReference type="InterPro" id="IPR003305">
    <property type="entry name" value="CenC_carb-bd"/>
</dbReference>
<comment type="caution">
    <text evidence="4">The sequence shown here is derived from an EMBL/GenBank/DDBJ whole genome shotgun (WGS) entry which is preliminary data.</text>
</comment>
<dbReference type="PANTHER" id="PTHR12631:SF10">
    <property type="entry name" value="BETA-XYLOSIDASE-LIKE PROTEIN-RELATED"/>
    <property type="match status" value="1"/>
</dbReference>
<name>A0A7X1E6I6_9BACT</name>
<dbReference type="AlphaFoldDB" id="A0A7X1E6I6"/>
<proteinExistence type="predicted"/>
<dbReference type="GO" id="GO:0004553">
    <property type="term" value="F:hydrolase activity, hydrolyzing O-glycosyl compounds"/>
    <property type="evidence" value="ECO:0007669"/>
    <property type="project" value="TreeGrafter"/>
</dbReference>
<keyword evidence="2" id="KW-0732">Signal</keyword>
<reference evidence="4 5" key="1">
    <citation type="submission" date="2020-07" db="EMBL/GenBank/DDBJ databases">
        <authorList>
            <person name="Feng X."/>
        </authorList>
    </citation>
    <scope>NUCLEOTIDE SEQUENCE [LARGE SCALE GENOMIC DNA]</scope>
    <source>
        <strain evidence="4 5">JCM14086</strain>
    </source>
</reference>
<feature type="signal peptide" evidence="2">
    <location>
        <begin position="1"/>
        <end position="22"/>
    </location>
</feature>
<gene>
    <name evidence="4" type="ORF">H5P30_13140</name>
</gene>